<evidence type="ECO:0000256" key="2">
    <source>
        <dbReference type="ARBA" id="ARBA00023125"/>
    </source>
</evidence>
<evidence type="ECO:0000313" key="6">
    <source>
        <dbReference type="Proteomes" id="UP000249873"/>
    </source>
</evidence>
<dbReference type="InterPro" id="IPR036390">
    <property type="entry name" value="WH_DNA-bd_sf"/>
</dbReference>
<dbReference type="InterPro" id="IPR018356">
    <property type="entry name" value="Tscrpt_reg_HTH_DeoR_CS"/>
</dbReference>
<dbReference type="Pfam" id="PF08220">
    <property type="entry name" value="HTH_DeoR"/>
    <property type="match status" value="1"/>
</dbReference>
<proteinExistence type="predicted"/>
<evidence type="ECO:0000256" key="1">
    <source>
        <dbReference type="ARBA" id="ARBA00023015"/>
    </source>
</evidence>
<dbReference type="PROSITE" id="PS51000">
    <property type="entry name" value="HTH_DEOR_2"/>
    <property type="match status" value="1"/>
</dbReference>
<dbReference type="GO" id="GO:0003700">
    <property type="term" value="F:DNA-binding transcription factor activity"/>
    <property type="evidence" value="ECO:0007669"/>
    <property type="project" value="InterPro"/>
</dbReference>
<dbReference type="Gene3D" id="1.10.10.10">
    <property type="entry name" value="Winged helix-like DNA-binding domain superfamily/Winged helix DNA-binding domain"/>
    <property type="match status" value="1"/>
</dbReference>
<dbReference type="InterPro" id="IPR036388">
    <property type="entry name" value="WH-like_DNA-bd_sf"/>
</dbReference>
<dbReference type="OrthoDB" id="9797223at2"/>
<dbReference type="InterPro" id="IPR001034">
    <property type="entry name" value="DeoR_HTH"/>
</dbReference>
<sequence>MGFERRKKEILSLLAEKEFITASDLVQRLGVSDITIRRDLSQLESLGLLKRTHGGATRVDENPMVSFDLKSSQNEAEKRKIGEAAAKHIQDGDVIFIDCGSTTLHICLHIRKLNIKVITNSLPVVSALQNSKVKVNLIGGELANKRQAVHGKMAVNHIHQYHADIAFIGADAIDLEGNLWANSETEAEISSAMIAASNKVYVCADSSKRGRKGYLKFSDSTAIEQIVS</sequence>
<name>A0A2Z4GF76_9BACT</name>
<organism evidence="5 6">
    <name type="scientific">Arcticibacterium luteifluviistationis</name>
    <dbReference type="NCBI Taxonomy" id="1784714"/>
    <lineage>
        <taxon>Bacteria</taxon>
        <taxon>Pseudomonadati</taxon>
        <taxon>Bacteroidota</taxon>
        <taxon>Cytophagia</taxon>
        <taxon>Cytophagales</taxon>
        <taxon>Leadbetterellaceae</taxon>
        <taxon>Arcticibacterium</taxon>
    </lineage>
</organism>
<dbReference type="Proteomes" id="UP000249873">
    <property type="component" value="Chromosome"/>
</dbReference>
<evidence type="ECO:0000313" key="5">
    <source>
        <dbReference type="EMBL" id="AWV99695.1"/>
    </source>
</evidence>
<dbReference type="AlphaFoldDB" id="A0A2Z4GF76"/>
<evidence type="ECO:0000259" key="4">
    <source>
        <dbReference type="PROSITE" id="PS51000"/>
    </source>
</evidence>
<dbReference type="SUPFAM" id="SSF46785">
    <property type="entry name" value="Winged helix' DNA-binding domain"/>
    <property type="match status" value="1"/>
</dbReference>
<gene>
    <name evidence="5" type="ORF">DJ013_16555</name>
</gene>
<dbReference type="PRINTS" id="PR00037">
    <property type="entry name" value="HTHLACR"/>
</dbReference>
<accession>A0A2Z4GF76</accession>
<dbReference type="EMBL" id="CP029480">
    <property type="protein sequence ID" value="AWV99695.1"/>
    <property type="molecule type" value="Genomic_DNA"/>
</dbReference>
<dbReference type="RefSeq" id="WP_111373063.1">
    <property type="nucleotide sequence ID" value="NZ_CP029480.1"/>
</dbReference>
<dbReference type="InterPro" id="IPR050313">
    <property type="entry name" value="Carb_Metab_HTH_regulators"/>
</dbReference>
<dbReference type="SMART" id="SM00420">
    <property type="entry name" value="HTH_DEOR"/>
    <property type="match status" value="1"/>
</dbReference>
<evidence type="ECO:0000256" key="3">
    <source>
        <dbReference type="ARBA" id="ARBA00023163"/>
    </source>
</evidence>
<dbReference type="InterPro" id="IPR037171">
    <property type="entry name" value="NagB/RpiA_transferase-like"/>
</dbReference>
<dbReference type="SUPFAM" id="SSF100950">
    <property type="entry name" value="NagB/RpiA/CoA transferase-like"/>
    <property type="match status" value="1"/>
</dbReference>
<reference evidence="5 6" key="1">
    <citation type="submission" date="2018-05" db="EMBL/GenBank/DDBJ databases">
        <title>Complete genome sequence of Arcticibacterium luteifluviistationis SM1504T, a cytophagaceae bacterium isolated from Arctic surface seawater.</title>
        <authorList>
            <person name="Li Y."/>
            <person name="Qin Q.-L."/>
        </authorList>
    </citation>
    <scope>NUCLEOTIDE SEQUENCE [LARGE SCALE GENOMIC DNA]</scope>
    <source>
        <strain evidence="5 6">SM1504</strain>
    </source>
</reference>
<dbReference type="Pfam" id="PF00455">
    <property type="entry name" value="DeoRC"/>
    <property type="match status" value="1"/>
</dbReference>
<keyword evidence="3" id="KW-0804">Transcription</keyword>
<dbReference type="Gene3D" id="3.40.50.1360">
    <property type="match status" value="1"/>
</dbReference>
<dbReference type="PROSITE" id="PS00894">
    <property type="entry name" value="HTH_DEOR_1"/>
    <property type="match status" value="1"/>
</dbReference>
<dbReference type="PANTHER" id="PTHR30363">
    <property type="entry name" value="HTH-TYPE TRANSCRIPTIONAL REGULATOR SRLR-RELATED"/>
    <property type="match status" value="1"/>
</dbReference>
<protein>
    <submittedName>
        <fullName evidence="5">DeoR/GlpR transcriptional regulator</fullName>
    </submittedName>
</protein>
<keyword evidence="6" id="KW-1185">Reference proteome</keyword>
<dbReference type="GO" id="GO:0003677">
    <property type="term" value="F:DNA binding"/>
    <property type="evidence" value="ECO:0007669"/>
    <property type="project" value="UniProtKB-KW"/>
</dbReference>
<keyword evidence="2" id="KW-0238">DNA-binding</keyword>
<feature type="domain" description="HTH deoR-type" evidence="4">
    <location>
        <begin position="3"/>
        <end position="58"/>
    </location>
</feature>
<dbReference type="InterPro" id="IPR014036">
    <property type="entry name" value="DeoR-like_C"/>
</dbReference>
<keyword evidence="1" id="KW-0805">Transcription regulation</keyword>
<dbReference type="PANTHER" id="PTHR30363:SF44">
    <property type="entry name" value="AGA OPERON TRANSCRIPTIONAL REPRESSOR-RELATED"/>
    <property type="match status" value="1"/>
</dbReference>
<dbReference type="SMART" id="SM01134">
    <property type="entry name" value="DeoRC"/>
    <property type="match status" value="1"/>
</dbReference>
<dbReference type="KEGG" id="als:DJ013_16555"/>